<dbReference type="Proteomes" id="UP001141327">
    <property type="component" value="Unassembled WGS sequence"/>
</dbReference>
<proteinExistence type="predicted"/>
<dbReference type="Gene3D" id="2.60.270.50">
    <property type="match status" value="1"/>
</dbReference>
<name>A0ABQ8U824_9EUKA</name>
<protein>
    <submittedName>
        <fullName evidence="1">Uncharacterized protein</fullName>
    </submittedName>
</protein>
<reference evidence="1" key="1">
    <citation type="journal article" date="2022" name="bioRxiv">
        <title>Genomics of Preaxostyla Flagellates Illuminates Evolutionary Transitions and the Path Towards Mitochondrial Loss.</title>
        <authorList>
            <person name="Novak L.V.F."/>
            <person name="Treitli S.C."/>
            <person name="Pyrih J."/>
            <person name="Halakuc P."/>
            <person name="Pipaliya S.V."/>
            <person name="Vacek V."/>
            <person name="Brzon O."/>
            <person name="Soukal P."/>
            <person name="Eme L."/>
            <person name="Dacks J.B."/>
            <person name="Karnkowska A."/>
            <person name="Elias M."/>
            <person name="Hampl V."/>
        </authorList>
    </citation>
    <scope>NUCLEOTIDE SEQUENCE</scope>
    <source>
        <strain evidence="1">RCP-MX</strain>
    </source>
</reference>
<gene>
    <name evidence="1" type="ORF">PAPYR_9554</name>
</gene>
<evidence type="ECO:0000313" key="2">
    <source>
        <dbReference type="Proteomes" id="UP001141327"/>
    </source>
</evidence>
<dbReference type="EMBL" id="JAPMOS010000106">
    <property type="protein sequence ID" value="KAJ4455474.1"/>
    <property type="molecule type" value="Genomic_DNA"/>
</dbReference>
<evidence type="ECO:0000313" key="1">
    <source>
        <dbReference type="EMBL" id="KAJ4455474.1"/>
    </source>
</evidence>
<sequence length="139" mass="14991">MTTKCTVRILNKTNLKLVPCDLELERGSRSEREGERGFSAIQPGAFQFAFKCVASTIIPSGVKGFSTYEVGQASGDLIRIDFNVPAMGKSAFSCRSLNGRYKVSVPGTITGREVEVPVTVEPAPHLPLLVHPRAAGISR</sequence>
<keyword evidence="2" id="KW-1185">Reference proteome</keyword>
<comment type="caution">
    <text evidence="1">The sequence shown here is derived from an EMBL/GenBank/DDBJ whole genome shotgun (WGS) entry which is preliminary data.</text>
</comment>
<accession>A0ABQ8U824</accession>
<organism evidence="1 2">
    <name type="scientific">Paratrimastix pyriformis</name>
    <dbReference type="NCBI Taxonomy" id="342808"/>
    <lineage>
        <taxon>Eukaryota</taxon>
        <taxon>Metamonada</taxon>
        <taxon>Preaxostyla</taxon>
        <taxon>Paratrimastigidae</taxon>
        <taxon>Paratrimastix</taxon>
    </lineage>
</organism>